<protein>
    <submittedName>
        <fullName evidence="2">Uncharacterized protein</fullName>
    </submittedName>
</protein>
<sequence length="73" mass="7896">MVSRLPGTQRLGFKSYGTGRSSNDDDDDDDDCAQQSFFPEVGGYEKPQKPPPGTMAVHTGRLPAIPSPSNTRI</sequence>
<dbReference type="Proteomes" id="UP001497444">
    <property type="component" value="Chromosome 13"/>
</dbReference>
<evidence type="ECO:0000313" key="3">
    <source>
        <dbReference type="Proteomes" id="UP001497444"/>
    </source>
</evidence>
<accession>A0ABP0W562</accession>
<gene>
    <name evidence="2" type="ORF">CSSPJE1EN1_LOCUS6551</name>
</gene>
<reference evidence="2" key="1">
    <citation type="submission" date="2024-02" db="EMBL/GenBank/DDBJ databases">
        <authorList>
            <consortium name="ELIXIR-Norway"/>
            <consortium name="Elixir Norway"/>
        </authorList>
    </citation>
    <scope>NUCLEOTIDE SEQUENCE</scope>
</reference>
<feature type="region of interest" description="Disordered" evidence="1">
    <location>
        <begin position="1"/>
        <end position="73"/>
    </location>
</feature>
<proteinExistence type="predicted"/>
<name>A0ABP0W562_9BRYO</name>
<evidence type="ECO:0000313" key="2">
    <source>
        <dbReference type="EMBL" id="CAK9261073.1"/>
    </source>
</evidence>
<evidence type="ECO:0000256" key="1">
    <source>
        <dbReference type="SAM" id="MobiDB-lite"/>
    </source>
</evidence>
<organism evidence="2 3">
    <name type="scientific">Sphagnum jensenii</name>
    <dbReference type="NCBI Taxonomy" id="128206"/>
    <lineage>
        <taxon>Eukaryota</taxon>
        <taxon>Viridiplantae</taxon>
        <taxon>Streptophyta</taxon>
        <taxon>Embryophyta</taxon>
        <taxon>Bryophyta</taxon>
        <taxon>Sphagnophytina</taxon>
        <taxon>Sphagnopsida</taxon>
        <taxon>Sphagnales</taxon>
        <taxon>Sphagnaceae</taxon>
        <taxon>Sphagnum</taxon>
    </lineage>
</organism>
<keyword evidence="3" id="KW-1185">Reference proteome</keyword>
<dbReference type="EMBL" id="OZ020108">
    <property type="protein sequence ID" value="CAK9261073.1"/>
    <property type="molecule type" value="Genomic_DNA"/>
</dbReference>